<organism evidence="2 3">
    <name type="scientific">Pieris macdunnoughi</name>
    <dbReference type="NCBI Taxonomy" id="345717"/>
    <lineage>
        <taxon>Eukaryota</taxon>
        <taxon>Metazoa</taxon>
        <taxon>Ecdysozoa</taxon>
        <taxon>Arthropoda</taxon>
        <taxon>Hexapoda</taxon>
        <taxon>Insecta</taxon>
        <taxon>Pterygota</taxon>
        <taxon>Neoptera</taxon>
        <taxon>Endopterygota</taxon>
        <taxon>Lepidoptera</taxon>
        <taxon>Glossata</taxon>
        <taxon>Ditrysia</taxon>
        <taxon>Papilionoidea</taxon>
        <taxon>Pieridae</taxon>
        <taxon>Pierinae</taxon>
        <taxon>Pieris</taxon>
    </lineage>
</organism>
<keyword evidence="3" id="KW-1185">Reference proteome</keyword>
<evidence type="ECO:0000313" key="3">
    <source>
        <dbReference type="Proteomes" id="UP000663880"/>
    </source>
</evidence>
<dbReference type="OrthoDB" id="7362285at2759"/>
<comment type="caution">
    <text evidence="2">The sequence shown here is derived from an EMBL/GenBank/DDBJ whole genome shotgun (WGS) entry which is preliminary data.</text>
</comment>
<dbReference type="EMBL" id="CAJOBZ010000016">
    <property type="protein sequence ID" value="CAF4850930.1"/>
    <property type="molecule type" value="Genomic_DNA"/>
</dbReference>
<gene>
    <name evidence="2" type="ORF">PMACD_LOCUS7042</name>
</gene>
<evidence type="ECO:0000256" key="1">
    <source>
        <dbReference type="SAM" id="MobiDB-lite"/>
    </source>
</evidence>
<proteinExistence type="predicted"/>
<sequence>MTDVVKCNVCNIVLDELLSYIQNKISIMDEVSLVKICVSAFTSEEISNSKSLLFSALPADRRQIQRKKKGKESRDMDDIISLFKSTEPEILPVFAARQLEKLPPITFDHLDCTKLLKDLTRMSAEIETIKNNYATLNHLEDLKQDVNRLKHTSIATTPCHNINNRRGAWARNGGPRDPSQSINSSLNDSHNSINSNCESNNKDPLYRSISEGSVVRENMHSSIMSAETGIMTHTMTTGATVNAEASAETSVTQQMSSGQLIETVFPVDNIEPTDGAWQTVTRRKTKCKQRFAGMTGQASDGVNFKAAERFIPIFISNVHKDTVESDIIDYVLKKTQVNISLKKISIKRHNNHLAYKFMIPEDNLSLFLDDKLWPKGIIFRRFVHYKNRHIINETNMNSGLVNVNNG</sequence>
<evidence type="ECO:0000313" key="2">
    <source>
        <dbReference type="EMBL" id="CAF4850930.1"/>
    </source>
</evidence>
<name>A0A821S511_9NEOP</name>
<reference evidence="2" key="1">
    <citation type="submission" date="2021-02" db="EMBL/GenBank/DDBJ databases">
        <authorList>
            <person name="Steward A R."/>
        </authorList>
    </citation>
    <scope>NUCLEOTIDE SEQUENCE</scope>
</reference>
<dbReference type="Proteomes" id="UP000663880">
    <property type="component" value="Unassembled WGS sequence"/>
</dbReference>
<protein>
    <recommendedName>
        <fullName evidence="4">Mutant cadherin</fullName>
    </recommendedName>
</protein>
<feature type="region of interest" description="Disordered" evidence="1">
    <location>
        <begin position="159"/>
        <end position="205"/>
    </location>
</feature>
<evidence type="ECO:0008006" key="4">
    <source>
        <dbReference type="Google" id="ProtNLM"/>
    </source>
</evidence>
<feature type="compositionally biased region" description="Polar residues" evidence="1">
    <location>
        <begin position="178"/>
        <end position="199"/>
    </location>
</feature>
<dbReference type="AlphaFoldDB" id="A0A821S511"/>
<accession>A0A821S511</accession>